<keyword evidence="2" id="KW-0812">Transmembrane</keyword>
<feature type="compositionally biased region" description="Low complexity" evidence="1">
    <location>
        <begin position="146"/>
        <end position="169"/>
    </location>
</feature>
<sequence>MTQYADRSTSLPTRGRSAASVPPVVGTAFFDGMIAAGLGLGAFAVGVLVLWISSPYPDGGPAAALRFAADLWLLAHGADLVRTETLSGVPAPVGLTPLLLTALPCWLLYRTARHALDGACADDEPHAVDVPHVPHVPDVADHPDASEAPDSSDTPDTPDAPDHAAGPDPSVGPDPSAGLTPRTAILAMAGGYLLVGVCAVLFASSGTVRVSPWSALLHLPVFAAVTVAAGVWTAAGCPGWPRSGRVRRVVNVLPAWLRGWFTRRRTVAAVRAGTAATAVLFGGAGLLLAGSLAWHAAEAQDSLFQLTEDWSGRAAVLLLCAVLLPNAVVWAAAYGLGPGFTVGAGSVVAPLGAVAYPALPSFPLLAAIPSPGDAGPLMLVVAALLSVATGAAVARFTVPRPPAVVGVREAAGIAALAAVVCAAVTTVLAFAASGALGSATLATFGPPWWLTGGMALAWTFSIGVPGALVLRWFRRGAAVERRRPKRPPAARPAPPTPVEAKAPRWWTGGALVRSAAGWLGFGARPAGGDGTAAAPVVTPVVGPGLPALALPGVRSAPRVAETPALPAAGAPPKPAKPAAPKAVVAVYRPPGLPVLPARATGPGPEPESQSGAGAGAKAATERSWWPGMLPGTGGPSSKERNRGEAADRDRDRDRDREDRKSRWTRRVGKTDGEASTGAQGGEAAEARPERGVLVERVGRTGGWADRAGRKVRGAPETGDGGTKSKDGADQEASKDGGKARAPWGGLAGRFRREARADRSGKGPETREGGKNAGDTKVRADRVSLAERVSREIRAGRRSRGDRRSRGNREAKEEGGKGHGDGKRRRPRHAAPPTPTFSATLRGAPNWHDTRARQVRWAALKDSGGGLMPDFEPRDLTKPTDGP</sequence>
<feature type="compositionally biased region" description="Basic and acidic residues" evidence="1">
    <location>
        <begin position="637"/>
        <end position="661"/>
    </location>
</feature>
<feature type="transmembrane region" description="Helical" evidence="2">
    <location>
        <begin position="340"/>
        <end position="359"/>
    </location>
</feature>
<evidence type="ECO:0008006" key="5">
    <source>
        <dbReference type="Google" id="ProtNLM"/>
    </source>
</evidence>
<dbReference type="Proteomes" id="UP000556436">
    <property type="component" value="Unassembled WGS sequence"/>
</dbReference>
<feature type="transmembrane region" description="Helical" evidence="2">
    <location>
        <begin position="379"/>
        <end position="398"/>
    </location>
</feature>
<evidence type="ECO:0000313" key="4">
    <source>
        <dbReference type="Proteomes" id="UP000556436"/>
    </source>
</evidence>
<protein>
    <recommendedName>
        <fullName evidence="5">Integral membrane protein</fullName>
    </recommendedName>
</protein>
<dbReference type="Pfam" id="PF19877">
    <property type="entry name" value="DUF6350"/>
    <property type="match status" value="1"/>
</dbReference>
<keyword evidence="2" id="KW-0472">Membrane</keyword>
<proteinExistence type="predicted"/>
<feature type="region of interest" description="Disordered" evidence="1">
    <location>
        <begin position="127"/>
        <end position="177"/>
    </location>
</feature>
<feature type="compositionally biased region" description="Basic and acidic residues" evidence="1">
    <location>
        <begin position="684"/>
        <end position="698"/>
    </location>
</feature>
<feature type="compositionally biased region" description="Basic and acidic residues" evidence="1">
    <location>
        <begin position="722"/>
        <end position="738"/>
    </location>
</feature>
<organism evidence="3 4">
    <name type="scientific">Streptomyces netropsis</name>
    <name type="common">Streptoverticillium netropsis</name>
    <dbReference type="NCBI Taxonomy" id="55404"/>
    <lineage>
        <taxon>Bacteria</taxon>
        <taxon>Bacillati</taxon>
        <taxon>Actinomycetota</taxon>
        <taxon>Actinomycetes</taxon>
        <taxon>Kitasatosporales</taxon>
        <taxon>Streptomycetaceae</taxon>
        <taxon>Streptomyces</taxon>
    </lineage>
</organism>
<feature type="transmembrane region" description="Helical" evidence="2">
    <location>
        <begin position="410"/>
        <end position="436"/>
    </location>
</feature>
<evidence type="ECO:0000256" key="2">
    <source>
        <dbReference type="SAM" id="Phobius"/>
    </source>
</evidence>
<feature type="compositionally biased region" description="Basic and acidic residues" evidence="1">
    <location>
        <begin position="870"/>
        <end position="882"/>
    </location>
</feature>
<feature type="transmembrane region" description="Helical" evidence="2">
    <location>
        <begin position="314"/>
        <end position="333"/>
    </location>
</feature>
<feature type="compositionally biased region" description="Basic and acidic residues" evidence="1">
    <location>
        <begin position="801"/>
        <end position="820"/>
    </location>
</feature>
<evidence type="ECO:0000256" key="1">
    <source>
        <dbReference type="SAM" id="MobiDB-lite"/>
    </source>
</evidence>
<dbReference type="EMBL" id="JACHJG010000003">
    <property type="protein sequence ID" value="MBB4886292.1"/>
    <property type="molecule type" value="Genomic_DNA"/>
</dbReference>
<name>A0A7W7PE49_STRNE</name>
<dbReference type="InterPro" id="IPR045931">
    <property type="entry name" value="DUF6350"/>
</dbReference>
<gene>
    <name evidence="3" type="ORF">FHS38_002321</name>
</gene>
<evidence type="ECO:0000313" key="3">
    <source>
        <dbReference type="EMBL" id="MBB4886292.1"/>
    </source>
</evidence>
<comment type="caution">
    <text evidence="3">The sequence shown here is derived from an EMBL/GenBank/DDBJ whole genome shotgun (WGS) entry which is preliminary data.</text>
</comment>
<feature type="transmembrane region" description="Helical" evidence="2">
    <location>
        <begin position="21"/>
        <end position="52"/>
    </location>
</feature>
<feature type="transmembrane region" description="Helical" evidence="2">
    <location>
        <begin position="89"/>
        <end position="109"/>
    </location>
</feature>
<feature type="transmembrane region" description="Helical" evidence="2">
    <location>
        <begin position="448"/>
        <end position="473"/>
    </location>
</feature>
<feature type="transmembrane region" description="Helical" evidence="2">
    <location>
        <begin position="215"/>
        <end position="235"/>
    </location>
</feature>
<feature type="transmembrane region" description="Helical" evidence="2">
    <location>
        <begin position="268"/>
        <end position="294"/>
    </location>
</feature>
<dbReference type="AlphaFoldDB" id="A0A7W7PE49"/>
<feature type="compositionally biased region" description="Basic and acidic residues" evidence="1">
    <location>
        <begin position="750"/>
        <end position="794"/>
    </location>
</feature>
<feature type="transmembrane region" description="Helical" evidence="2">
    <location>
        <begin position="184"/>
        <end position="203"/>
    </location>
</feature>
<feature type="region of interest" description="Disordered" evidence="1">
    <location>
        <begin position="481"/>
        <end position="501"/>
    </location>
</feature>
<reference evidence="3 4" key="1">
    <citation type="submission" date="2020-08" db="EMBL/GenBank/DDBJ databases">
        <title>Genomic Encyclopedia of Type Strains, Phase III (KMG-III): the genomes of soil and plant-associated and newly described type strains.</title>
        <authorList>
            <person name="Whitman W."/>
        </authorList>
    </citation>
    <scope>NUCLEOTIDE SEQUENCE [LARGE SCALE GENOMIC DNA]</scope>
    <source>
        <strain evidence="3 4">CECT 3265</strain>
    </source>
</reference>
<feature type="region of interest" description="Disordered" evidence="1">
    <location>
        <begin position="859"/>
        <end position="882"/>
    </location>
</feature>
<keyword evidence="4" id="KW-1185">Reference proteome</keyword>
<accession>A0A7W7PE49</accession>
<feature type="region of interest" description="Disordered" evidence="1">
    <location>
        <begin position="595"/>
        <end position="847"/>
    </location>
</feature>
<keyword evidence="2" id="KW-1133">Transmembrane helix</keyword>